<name>A0A183J4Q3_9BILA</name>
<evidence type="ECO:0000313" key="4">
    <source>
        <dbReference type="WBParaSite" id="SBAD_0001122701-mRNA-1"/>
    </source>
</evidence>
<feature type="region of interest" description="Disordered" evidence="1">
    <location>
        <begin position="53"/>
        <end position="86"/>
    </location>
</feature>
<evidence type="ECO:0000256" key="1">
    <source>
        <dbReference type="SAM" id="MobiDB-lite"/>
    </source>
</evidence>
<organism evidence="4">
    <name type="scientific">Soboliphyme baturini</name>
    <dbReference type="NCBI Taxonomy" id="241478"/>
    <lineage>
        <taxon>Eukaryota</taxon>
        <taxon>Metazoa</taxon>
        <taxon>Ecdysozoa</taxon>
        <taxon>Nematoda</taxon>
        <taxon>Enoplea</taxon>
        <taxon>Dorylaimia</taxon>
        <taxon>Dioctophymatida</taxon>
        <taxon>Dioctophymatoidea</taxon>
        <taxon>Soboliphymatidae</taxon>
        <taxon>Soboliphyme</taxon>
    </lineage>
</organism>
<dbReference type="AlphaFoldDB" id="A0A183J4Q3"/>
<dbReference type="Proteomes" id="UP000270296">
    <property type="component" value="Unassembled WGS sequence"/>
</dbReference>
<dbReference type="WBParaSite" id="SBAD_0001122701-mRNA-1">
    <property type="protein sequence ID" value="SBAD_0001122701-mRNA-1"/>
    <property type="gene ID" value="SBAD_0001122701"/>
</dbReference>
<reference evidence="4" key="1">
    <citation type="submission" date="2016-06" db="UniProtKB">
        <authorList>
            <consortium name="WormBaseParasite"/>
        </authorList>
    </citation>
    <scope>IDENTIFICATION</scope>
</reference>
<accession>A0A183J4Q3</accession>
<protein>
    <submittedName>
        <fullName evidence="4">Protein phosphatase inhibitor</fullName>
    </submittedName>
</protein>
<gene>
    <name evidence="2" type="ORF">SBAD_LOCUS10851</name>
</gene>
<dbReference type="EMBL" id="UZAM01014662">
    <property type="protein sequence ID" value="VDP35094.1"/>
    <property type="molecule type" value="Genomic_DNA"/>
</dbReference>
<sequence>MATRESSPVTAASTKVQVYHKVGPSDGALVVTSQLPSDFLLLTANDEILKEVPSEDCAGPSDTSAPEAVEEDDESEEKQGWELGGRVDVAQRSISQKRRLRRKRLQEMHIKMKRGKFWEIWEMQKEKYDI</sequence>
<evidence type="ECO:0000313" key="3">
    <source>
        <dbReference type="Proteomes" id="UP000270296"/>
    </source>
</evidence>
<reference evidence="2 3" key="2">
    <citation type="submission" date="2018-11" db="EMBL/GenBank/DDBJ databases">
        <authorList>
            <consortium name="Pathogen Informatics"/>
        </authorList>
    </citation>
    <scope>NUCLEOTIDE SEQUENCE [LARGE SCALE GENOMIC DNA]</scope>
</reference>
<keyword evidence="3" id="KW-1185">Reference proteome</keyword>
<evidence type="ECO:0000313" key="2">
    <source>
        <dbReference type="EMBL" id="VDP35094.1"/>
    </source>
</evidence>
<proteinExistence type="predicted"/>